<name>A0A645EFE6_9ZZZZ</name>
<proteinExistence type="predicted"/>
<dbReference type="EMBL" id="VSSQ01046062">
    <property type="protein sequence ID" value="MPN00012.1"/>
    <property type="molecule type" value="Genomic_DNA"/>
</dbReference>
<sequence>MVSKDYKLYPNPVEDMLKIERATETSDLKVYNANAMLLATGTGKQMDVSKLTKGLYFLLIDNYSEGTFIKK</sequence>
<evidence type="ECO:0000259" key="1">
    <source>
        <dbReference type="Pfam" id="PF18962"/>
    </source>
</evidence>
<feature type="domain" description="Secretion system C-terminal sorting" evidence="1">
    <location>
        <begin position="8"/>
        <end position="70"/>
    </location>
</feature>
<reference evidence="2" key="1">
    <citation type="submission" date="2019-08" db="EMBL/GenBank/DDBJ databases">
        <authorList>
            <person name="Kucharzyk K."/>
            <person name="Murdoch R.W."/>
            <person name="Higgins S."/>
            <person name="Loffler F."/>
        </authorList>
    </citation>
    <scope>NUCLEOTIDE SEQUENCE</scope>
</reference>
<organism evidence="2">
    <name type="scientific">bioreactor metagenome</name>
    <dbReference type="NCBI Taxonomy" id="1076179"/>
    <lineage>
        <taxon>unclassified sequences</taxon>
        <taxon>metagenomes</taxon>
        <taxon>ecological metagenomes</taxon>
    </lineage>
</organism>
<dbReference type="Pfam" id="PF18962">
    <property type="entry name" value="Por_Secre_tail"/>
    <property type="match status" value="1"/>
</dbReference>
<dbReference type="AlphaFoldDB" id="A0A645EFE6"/>
<dbReference type="InterPro" id="IPR026444">
    <property type="entry name" value="Secre_tail"/>
</dbReference>
<dbReference type="NCBIfam" id="TIGR04183">
    <property type="entry name" value="Por_Secre_tail"/>
    <property type="match status" value="1"/>
</dbReference>
<comment type="caution">
    <text evidence="2">The sequence shown here is derived from an EMBL/GenBank/DDBJ whole genome shotgun (WGS) entry which is preliminary data.</text>
</comment>
<protein>
    <recommendedName>
        <fullName evidence="1">Secretion system C-terminal sorting domain-containing protein</fullName>
    </recommendedName>
</protein>
<gene>
    <name evidence="2" type="ORF">SDC9_147206</name>
</gene>
<evidence type="ECO:0000313" key="2">
    <source>
        <dbReference type="EMBL" id="MPN00012.1"/>
    </source>
</evidence>
<accession>A0A645EFE6</accession>